<gene>
    <name evidence="2" type="ORF">NKR23_g5335</name>
</gene>
<keyword evidence="3" id="KW-1185">Reference proteome</keyword>
<evidence type="ECO:0000256" key="1">
    <source>
        <dbReference type="SAM" id="MobiDB-lite"/>
    </source>
</evidence>
<protein>
    <submittedName>
        <fullName evidence="2">Uncharacterized protein</fullName>
    </submittedName>
</protein>
<proteinExistence type="predicted"/>
<feature type="region of interest" description="Disordered" evidence="1">
    <location>
        <begin position="1"/>
        <end position="20"/>
    </location>
</feature>
<evidence type="ECO:0000313" key="3">
    <source>
        <dbReference type="Proteomes" id="UP001174694"/>
    </source>
</evidence>
<sequence>MAFVGTGRNPKYGLDEGGQPPLGPRAYGIPGQYNYAYYPYPGFGGYPPYYYPQAIYAGAYWTAGNNPVAAFANTGQHPSPEPLTDPAMPAANMSNSTGGVGCEPGYNYFFPGAHTKIHVLKSGTTPPWRLPAGFNVPFHAAHVPTSVTLGQLLKGFGANNPNPKKNRLVECYQGGNGRWYKGLSFGADDKDNMKKRVEELGWDETRTGLPGEKPVVFLYITKD</sequence>
<accession>A0AA38VQU9</accession>
<dbReference type="AlphaFoldDB" id="A0AA38VQU9"/>
<evidence type="ECO:0000313" key="2">
    <source>
        <dbReference type="EMBL" id="KAJ9145408.1"/>
    </source>
</evidence>
<organism evidence="2 3">
    <name type="scientific">Pleurostoma richardsiae</name>
    <dbReference type="NCBI Taxonomy" id="41990"/>
    <lineage>
        <taxon>Eukaryota</taxon>
        <taxon>Fungi</taxon>
        <taxon>Dikarya</taxon>
        <taxon>Ascomycota</taxon>
        <taxon>Pezizomycotina</taxon>
        <taxon>Sordariomycetes</taxon>
        <taxon>Sordariomycetidae</taxon>
        <taxon>Calosphaeriales</taxon>
        <taxon>Pleurostomataceae</taxon>
        <taxon>Pleurostoma</taxon>
    </lineage>
</organism>
<dbReference type="EMBL" id="JANBVO010000014">
    <property type="protein sequence ID" value="KAJ9145408.1"/>
    <property type="molecule type" value="Genomic_DNA"/>
</dbReference>
<reference evidence="2" key="1">
    <citation type="submission" date="2022-07" db="EMBL/GenBank/DDBJ databases">
        <title>Fungi with potential for degradation of polypropylene.</title>
        <authorList>
            <person name="Gostincar C."/>
        </authorList>
    </citation>
    <scope>NUCLEOTIDE SEQUENCE</scope>
    <source>
        <strain evidence="2">EXF-13308</strain>
    </source>
</reference>
<name>A0AA38VQU9_9PEZI</name>
<comment type="caution">
    <text evidence="2">The sequence shown here is derived from an EMBL/GenBank/DDBJ whole genome shotgun (WGS) entry which is preliminary data.</text>
</comment>
<dbReference type="Proteomes" id="UP001174694">
    <property type="component" value="Unassembled WGS sequence"/>
</dbReference>